<proteinExistence type="predicted"/>
<evidence type="ECO:0000313" key="2">
    <source>
        <dbReference type="EMBL" id="MVB09085.1"/>
    </source>
</evidence>
<sequence>MEYRTMNRKELAVELDISSSTLCKKMKNLDPVFLEHIKNRQLLFENEVKYIHENVEWRAKWEIGILDKKTESIK</sequence>
<dbReference type="EMBL" id="WOTW01000065">
    <property type="protein sequence ID" value="MUP39880.1"/>
    <property type="molecule type" value="Genomic_DNA"/>
</dbReference>
<comment type="caution">
    <text evidence="1">The sequence shown here is derived from an EMBL/GenBank/DDBJ whole genome shotgun (WGS) entry which is preliminary data.</text>
</comment>
<dbReference type="Proteomes" id="UP000285951">
    <property type="component" value="Unassembled WGS sequence"/>
</dbReference>
<dbReference type="Proteomes" id="UP000462449">
    <property type="component" value="Unassembled WGS sequence"/>
</dbReference>
<evidence type="ECO:0008006" key="5">
    <source>
        <dbReference type="Google" id="ProtNLM"/>
    </source>
</evidence>
<dbReference type="RefSeq" id="WP_156197236.1">
    <property type="nucleotide sequence ID" value="NZ_QTZN02000065.1"/>
</dbReference>
<reference evidence="2 3" key="1">
    <citation type="submission" date="2019-11" db="EMBL/GenBank/DDBJ databases">
        <title>Draft genome sequence of Labilibaculum sp. strain SYP isolated from Black Sea.</title>
        <authorList>
            <person name="Yadav S."/>
            <person name="Villanueva L."/>
        </authorList>
    </citation>
    <scope>NUCLEOTIDE SEQUENCE [LARGE SCALE GENOMIC DNA]</scope>
    <source>
        <strain evidence="2 3">44</strain>
    </source>
</reference>
<protein>
    <recommendedName>
        <fullName evidence="5">DNA binding HTH domain-containing protein</fullName>
    </recommendedName>
</protein>
<reference evidence="1 4" key="2">
    <citation type="submission" date="2019-12" db="EMBL/GenBank/DDBJ databases">
        <title>Draft genome sequence of Labilibaculum sp. strain 44 isolated from deep waters of Black Sea.</title>
        <authorList>
            <person name="Yadav S."/>
            <person name="Villanueva L."/>
        </authorList>
    </citation>
    <scope>NUCLEOTIDE SEQUENCE [LARGE SCALE GENOMIC DNA]</scope>
    <source>
        <strain evidence="1 4">44</strain>
    </source>
</reference>
<accession>A0A7M4DB51</accession>
<name>A0A7M4DB51_9BACT</name>
<evidence type="ECO:0000313" key="1">
    <source>
        <dbReference type="EMBL" id="MUP39880.1"/>
    </source>
</evidence>
<gene>
    <name evidence="2" type="ORF">DWB62_018870</name>
    <name evidence="1" type="ORF">GNY23_18870</name>
</gene>
<keyword evidence="3" id="KW-1185">Reference proteome</keyword>
<dbReference type="AlphaFoldDB" id="A0A7M4DB51"/>
<dbReference type="EMBL" id="QTZN02000065">
    <property type="protein sequence ID" value="MVB09085.1"/>
    <property type="molecule type" value="Genomic_DNA"/>
</dbReference>
<organism evidence="1 4">
    <name type="scientific">Labilibaculum euxinus</name>
    <dbReference type="NCBI Taxonomy" id="2686357"/>
    <lineage>
        <taxon>Bacteria</taxon>
        <taxon>Pseudomonadati</taxon>
        <taxon>Bacteroidota</taxon>
        <taxon>Bacteroidia</taxon>
        <taxon>Marinilabiliales</taxon>
        <taxon>Marinifilaceae</taxon>
        <taxon>Labilibaculum</taxon>
    </lineage>
</organism>
<evidence type="ECO:0000313" key="3">
    <source>
        <dbReference type="Proteomes" id="UP000285951"/>
    </source>
</evidence>
<dbReference type="OrthoDB" id="1121991at2"/>
<evidence type="ECO:0000313" key="4">
    <source>
        <dbReference type="Proteomes" id="UP000462449"/>
    </source>
</evidence>